<gene>
    <name evidence="2" type="ORF">QH73_0009570</name>
</gene>
<dbReference type="InterPro" id="IPR036873">
    <property type="entry name" value="Rhodanese-like_dom_sf"/>
</dbReference>
<reference evidence="2 3" key="1">
    <citation type="journal article" date="2015" name="Genome Announc.">
        <title>Draft Genome Sequence of the Terrestrial Cyanobacterium Scytonema millei VB511283, Isolated from Eastern India.</title>
        <authorList>
            <person name="Sen D."/>
            <person name="Chandrababunaidu M.M."/>
            <person name="Singh D."/>
            <person name="Sanghi N."/>
            <person name="Ghorai A."/>
            <person name="Mishra G.P."/>
            <person name="Madduluri M."/>
            <person name="Adhikary S.P."/>
            <person name="Tripathy S."/>
        </authorList>
    </citation>
    <scope>NUCLEOTIDE SEQUENCE [LARGE SCALE GENOMIC DNA]</scope>
    <source>
        <strain evidence="2 3">VB511283</strain>
    </source>
</reference>
<dbReference type="EMBL" id="JTJC03000002">
    <property type="protein sequence ID" value="NHC34906.1"/>
    <property type="molecule type" value="Genomic_DNA"/>
</dbReference>
<feature type="domain" description="Rhodanese" evidence="1">
    <location>
        <begin position="36"/>
        <end position="124"/>
    </location>
</feature>
<dbReference type="PANTHER" id="PTHR43031">
    <property type="entry name" value="FAD-DEPENDENT OXIDOREDUCTASE"/>
    <property type="match status" value="1"/>
</dbReference>
<dbReference type="InterPro" id="IPR001763">
    <property type="entry name" value="Rhodanese-like_dom"/>
</dbReference>
<dbReference type="Gene3D" id="3.40.250.10">
    <property type="entry name" value="Rhodanese-like domain"/>
    <property type="match status" value="1"/>
</dbReference>
<evidence type="ECO:0000313" key="2">
    <source>
        <dbReference type="EMBL" id="NHC34906.1"/>
    </source>
</evidence>
<dbReference type="InterPro" id="IPR050229">
    <property type="entry name" value="GlpE_sulfurtransferase"/>
</dbReference>
<dbReference type="PROSITE" id="PS50206">
    <property type="entry name" value="RHODANESE_3"/>
    <property type="match status" value="1"/>
</dbReference>
<dbReference type="SMART" id="SM00450">
    <property type="entry name" value="RHOD"/>
    <property type="match status" value="1"/>
</dbReference>
<comment type="caution">
    <text evidence="2">The sequence shown here is derived from an EMBL/GenBank/DDBJ whole genome shotgun (WGS) entry which is preliminary data.</text>
</comment>
<evidence type="ECO:0000313" key="3">
    <source>
        <dbReference type="Proteomes" id="UP000031532"/>
    </source>
</evidence>
<dbReference type="AlphaFoldDB" id="A0A9X5I4H6"/>
<dbReference type="CDD" id="cd00158">
    <property type="entry name" value="RHOD"/>
    <property type="match status" value="1"/>
</dbReference>
<proteinExistence type="predicted"/>
<dbReference type="Proteomes" id="UP000031532">
    <property type="component" value="Unassembled WGS sequence"/>
</dbReference>
<sequence>MRSLVFYMIKRWIQRKFPTVKWLKTQQLVGWLRDRTQPQPLLLDARTEAEYQTSHLPQAQRIDPYHPNLEEIAVDKDVPVVVYCSIGYRSARIAQQLEQSGFTNVYNLEGSIFQWVNEGNAVFQGDRPTVQVHPYNANWGRLLKARYRASVDS</sequence>
<protein>
    <submittedName>
        <fullName evidence="2">Rhodanese-like domain-containing protein</fullName>
    </submittedName>
</protein>
<dbReference type="RefSeq" id="WP_039716612.1">
    <property type="nucleotide sequence ID" value="NZ_JTJC03000002.1"/>
</dbReference>
<organism evidence="2 3">
    <name type="scientific">Scytonema millei VB511283</name>
    <dbReference type="NCBI Taxonomy" id="1245923"/>
    <lineage>
        <taxon>Bacteria</taxon>
        <taxon>Bacillati</taxon>
        <taxon>Cyanobacteriota</taxon>
        <taxon>Cyanophyceae</taxon>
        <taxon>Nostocales</taxon>
        <taxon>Scytonemataceae</taxon>
        <taxon>Scytonema</taxon>
    </lineage>
</organism>
<dbReference type="Pfam" id="PF00581">
    <property type="entry name" value="Rhodanese"/>
    <property type="match status" value="1"/>
</dbReference>
<name>A0A9X5I4H6_9CYAN</name>
<keyword evidence="3" id="KW-1185">Reference proteome</keyword>
<dbReference type="PANTHER" id="PTHR43031:SF1">
    <property type="entry name" value="PYRIDINE NUCLEOTIDE-DISULPHIDE OXIDOREDUCTASE"/>
    <property type="match status" value="1"/>
</dbReference>
<dbReference type="OrthoDB" id="9792975at2"/>
<evidence type="ECO:0000259" key="1">
    <source>
        <dbReference type="PROSITE" id="PS50206"/>
    </source>
</evidence>
<dbReference type="SUPFAM" id="SSF52821">
    <property type="entry name" value="Rhodanese/Cell cycle control phosphatase"/>
    <property type="match status" value="1"/>
</dbReference>
<accession>A0A9X5I4H6</accession>